<name>A0A7W3Y067_9ACTN</name>
<gene>
    <name evidence="1" type="ORF">FNQ90_03925</name>
</gene>
<dbReference type="EMBL" id="VKHT01000058">
    <property type="protein sequence ID" value="MBB0243279.1"/>
    <property type="molecule type" value="Genomic_DNA"/>
</dbReference>
<dbReference type="AlphaFoldDB" id="A0A7W3Y067"/>
<dbReference type="Proteomes" id="UP000538929">
    <property type="component" value="Unassembled WGS sequence"/>
</dbReference>
<evidence type="ECO:0008006" key="3">
    <source>
        <dbReference type="Google" id="ProtNLM"/>
    </source>
</evidence>
<accession>A0A7W3Y067</accession>
<reference evidence="2" key="1">
    <citation type="submission" date="2019-10" db="EMBL/GenBank/DDBJ databases">
        <title>Streptomyces sp. nov., a novel actinobacterium isolated from alkaline environment.</title>
        <authorList>
            <person name="Golinska P."/>
        </authorList>
    </citation>
    <scope>NUCLEOTIDE SEQUENCE [LARGE SCALE GENOMIC DNA]</scope>
    <source>
        <strain evidence="2">DSM 42118</strain>
    </source>
</reference>
<evidence type="ECO:0000313" key="2">
    <source>
        <dbReference type="Proteomes" id="UP000538929"/>
    </source>
</evidence>
<organism evidence="1 2">
    <name type="scientific">Streptomyces alkaliphilus</name>
    <dbReference type="NCBI Taxonomy" id="1472722"/>
    <lineage>
        <taxon>Bacteria</taxon>
        <taxon>Bacillati</taxon>
        <taxon>Actinomycetota</taxon>
        <taxon>Actinomycetes</taxon>
        <taxon>Kitasatosporales</taxon>
        <taxon>Streptomycetaceae</taxon>
        <taxon>Streptomyces</taxon>
    </lineage>
</organism>
<dbReference type="SUPFAM" id="SSF88697">
    <property type="entry name" value="PUA domain-like"/>
    <property type="match status" value="1"/>
</dbReference>
<sequence length="165" mass="18630">MRSYLLVLGEREAVAWVLRQQQMAFPERRRTEVQRLEPGDELLIYTTRGCWHNPTRDRGRIIGRAYVTSPVSVLDKPVELAGRAFTSGCDIDVRTLVPYRTGVELAPLVGQLAAFPRKTAWSTRLRRPLLELPSSDAMLVRDQLAGQEVPAAEQLSSYLEAIKRA</sequence>
<dbReference type="Gene3D" id="3.10.590.10">
    <property type="entry name" value="ph1033 like domains"/>
    <property type="match status" value="1"/>
</dbReference>
<dbReference type="InterPro" id="IPR015947">
    <property type="entry name" value="PUA-like_sf"/>
</dbReference>
<proteinExistence type="predicted"/>
<evidence type="ECO:0000313" key="1">
    <source>
        <dbReference type="EMBL" id="MBB0243279.1"/>
    </source>
</evidence>
<comment type="caution">
    <text evidence="1">The sequence shown here is derived from an EMBL/GenBank/DDBJ whole genome shotgun (WGS) entry which is preliminary data.</text>
</comment>
<protein>
    <recommendedName>
        <fullName evidence="3">EVE domain-containing protein</fullName>
    </recommendedName>
</protein>
<keyword evidence="2" id="KW-1185">Reference proteome</keyword>